<feature type="non-terminal residue" evidence="2">
    <location>
        <position position="83"/>
    </location>
</feature>
<dbReference type="InterPro" id="IPR016040">
    <property type="entry name" value="NAD(P)-bd_dom"/>
</dbReference>
<organism evidence="2 3">
    <name type="scientific">Geodermatophilus maliterrae</name>
    <dbReference type="NCBI Taxonomy" id="3162531"/>
    <lineage>
        <taxon>Bacteria</taxon>
        <taxon>Bacillati</taxon>
        <taxon>Actinomycetota</taxon>
        <taxon>Actinomycetes</taxon>
        <taxon>Geodermatophilales</taxon>
        <taxon>Geodermatophilaceae</taxon>
        <taxon>Geodermatophilus</taxon>
    </lineage>
</organism>
<dbReference type="SUPFAM" id="SSF51735">
    <property type="entry name" value="NAD(P)-binding Rossmann-fold domains"/>
    <property type="match status" value="1"/>
</dbReference>
<dbReference type="Pfam" id="PF13460">
    <property type="entry name" value="NAD_binding_10"/>
    <property type="match status" value="1"/>
</dbReference>
<comment type="caution">
    <text evidence="2">The sequence shown here is derived from an EMBL/GenBank/DDBJ whole genome shotgun (WGS) entry which is preliminary data.</text>
</comment>
<evidence type="ECO:0000313" key="2">
    <source>
        <dbReference type="EMBL" id="MEX5721920.1"/>
    </source>
</evidence>
<dbReference type="InterPro" id="IPR036291">
    <property type="entry name" value="NAD(P)-bd_dom_sf"/>
</dbReference>
<dbReference type="Proteomes" id="UP001560045">
    <property type="component" value="Unassembled WGS sequence"/>
</dbReference>
<reference evidence="2 3" key="1">
    <citation type="submission" date="2024-06" db="EMBL/GenBank/DDBJ databases">
        <title>Draft genome sequence of Geodermatophilus badlandi, a novel member of the Geodermatophilaceae isolated from badland sedimentary rocks in the Red desert, Wyoming, USA.</title>
        <authorList>
            <person name="Ben Tekaya S."/>
            <person name="Nouioui I."/>
            <person name="Flores G.M."/>
            <person name="Shaal M.N."/>
            <person name="Bredoire F."/>
            <person name="Basile F."/>
            <person name="Van Diepen L."/>
            <person name="Ward N.L."/>
        </authorList>
    </citation>
    <scope>NUCLEOTIDE SEQUENCE [LARGE SCALE GENOMIC DNA]</scope>
    <source>
        <strain evidence="2 3">WL48A</strain>
    </source>
</reference>
<dbReference type="Gene3D" id="3.40.50.720">
    <property type="entry name" value="NAD(P)-binding Rossmann-like Domain"/>
    <property type="match status" value="1"/>
</dbReference>
<keyword evidence="3" id="KW-1185">Reference proteome</keyword>
<gene>
    <name evidence="2" type="ORF">ABQ292_26615</name>
</gene>
<feature type="domain" description="NAD(P)-binding" evidence="1">
    <location>
        <begin position="7"/>
        <end position="67"/>
    </location>
</feature>
<accession>A0ABV3XMU0</accession>
<evidence type="ECO:0000259" key="1">
    <source>
        <dbReference type="Pfam" id="PF13460"/>
    </source>
</evidence>
<protein>
    <submittedName>
        <fullName evidence="2">SDR family oxidoreductase</fullName>
    </submittedName>
</protein>
<dbReference type="EMBL" id="JBFNXQ010000228">
    <property type="protein sequence ID" value="MEX5721920.1"/>
    <property type="molecule type" value="Genomic_DNA"/>
</dbReference>
<dbReference type="RefSeq" id="WP_369210706.1">
    <property type="nucleotide sequence ID" value="NZ_JBFNXQ010000228.1"/>
</dbReference>
<name>A0ABV3XMU0_9ACTN</name>
<proteinExistence type="predicted"/>
<sequence>MTVLVAGATGTVGSEVGRRLAKGRFAVRAGAREPQRAAALLPAGVPVTRLDLEDAATWAASLDGVRRLFLLRPPDVARVSRLQ</sequence>
<evidence type="ECO:0000313" key="3">
    <source>
        <dbReference type="Proteomes" id="UP001560045"/>
    </source>
</evidence>